<protein>
    <submittedName>
        <fullName evidence="1">DUF6221 family protein</fullName>
    </submittedName>
</protein>
<keyword evidence="2" id="KW-1185">Reference proteome</keyword>
<dbReference type="EMBL" id="JBHSXS010000054">
    <property type="protein sequence ID" value="MFC6886461.1"/>
    <property type="molecule type" value="Genomic_DNA"/>
</dbReference>
<evidence type="ECO:0000313" key="2">
    <source>
        <dbReference type="Proteomes" id="UP001596380"/>
    </source>
</evidence>
<proteinExistence type="predicted"/>
<name>A0ABW2D0U5_9ACTN</name>
<dbReference type="InterPro" id="IPR046193">
    <property type="entry name" value="DUF6221"/>
</dbReference>
<dbReference type="Pfam" id="PF19730">
    <property type="entry name" value="DUF6221"/>
    <property type="match status" value="1"/>
</dbReference>
<sequence length="129" mass="14325">MSDLVDFLKARLAKDEQIARACSGTSWTVSAPGTVSADDARAEDGRAFVASVENEAYAEHIARQDPARVLRQVAAVRLVVEEHEKQAWVMEHGSRRETAQAAHAARETVLRLLASAYADHPAYREEWRP</sequence>
<gene>
    <name evidence="1" type="ORF">ACFQKB_42340</name>
</gene>
<evidence type="ECO:0000313" key="1">
    <source>
        <dbReference type="EMBL" id="MFC6886461.1"/>
    </source>
</evidence>
<dbReference type="RefSeq" id="WP_160818978.1">
    <property type="nucleotide sequence ID" value="NZ_JBHSXE010000001.1"/>
</dbReference>
<reference evidence="2" key="1">
    <citation type="journal article" date="2019" name="Int. J. Syst. Evol. Microbiol.">
        <title>The Global Catalogue of Microorganisms (GCM) 10K type strain sequencing project: providing services to taxonomists for standard genome sequencing and annotation.</title>
        <authorList>
            <consortium name="The Broad Institute Genomics Platform"/>
            <consortium name="The Broad Institute Genome Sequencing Center for Infectious Disease"/>
            <person name="Wu L."/>
            <person name="Ma J."/>
        </authorList>
    </citation>
    <scope>NUCLEOTIDE SEQUENCE [LARGE SCALE GENOMIC DNA]</scope>
    <source>
        <strain evidence="2">JCM 3369</strain>
    </source>
</reference>
<comment type="caution">
    <text evidence="1">The sequence shown here is derived from an EMBL/GenBank/DDBJ whole genome shotgun (WGS) entry which is preliminary data.</text>
</comment>
<dbReference type="Proteomes" id="UP001596380">
    <property type="component" value="Unassembled WGS sequence"/>
</dbReference>
<organism evidence="1 2">
    <name type="scientific">Actinomadura yumaensis</name>
    <dbReference type="NCBI Taxonomy" id="111807"/>
    <lineage>
        <taxon>Bacteria</taxon>
        <taxon>Bacillati</taxon>
        <taxon>Actinomycetota</taxon>
        <taxon>Actinomycetes</taxon>
        <taxon>Streptosporangiales</taxon>
        <taxon>Thermomonosporaceae</taxon>
        <taxon>Actinomadura</taxon>
    </lineage>
</organism>
<accession>A0ABW2D0U5</accession>